<dbReference type="GeneID" id="84222195"/>
<evidence type="ECO:0000313" key="6">
    <source>
        <dbReference type="Proteomes" id="UP000050515"/>
    </source>
</evidence>
<dbReference type="AlphaFoldDB" id="A0A0N8VLJ6"/>
<reference evidence="4 5" key="2">
    <citation type="submission" date="2015-09" db="EMBL/GenBank/DDBJ databases">
        <title>Heavy metals and arsenic resistance mechanisms in polyextremophilic archaea of the family Ferroplasmaceae.</title>
        <authorList>
            <person name="Bulaev A.G."/>
            <person name="Kanygina A.V."/>
        </authorList>
    </citation>
    <scope>NUCLEOTIDE SEQUENCE [LARGE SCALE GENOMIC DNA]</scope>
    <source>
        <strain evidence="4 5">VT</strain>
    </source>
</reference>
<dbReference type="SMART" id="SM00411">
    <property type="entry name" value="BHL"/>
    <property type="match status" value="1"/>
</dbReference>
<gene>
    <name evidence="4" type="ORF">AOG54_00035</name>
    <name evidence="3" type="ORF">SE19_05925</name>
</gene>
<dbReference type="Proteomes" id="UP000050515">
    <property type="component" value="Unassembled WGS sequence"/>
</dbReference>
<evidence type="ECO:0000313" key="3">
    <source>
        <dbReference type="EMBL" id="KPV46346.1"/>
    </source>
</evidence>
<evidence type="ECO:0000313" key="4">
    <source>
        <dbReference type="EMBL" id="KQB36708.1"/>
    </source>
</evidence>
<dbReference type="Gene3D" id="4.10.520.10">
    <property type="entry name" value="IHF-like DNA-binding proteins"/>
    <property type="match status" value="1"/>
</dbReference>
<dbReference type="PROSITE" id="PS00045">
    <property type="entry name" value="HISTONE_LIKE"/>
    <property type="match status" value="1"/>
</dbReference>
<dbReference type="RefSeq" id="WP_048101779.1">
    <property type="nucleotide sequence ID" value="NZ_JBBYJF010000003.1"/>
</dbReference>
<dbReference type="PANTHER" id="PTHR33175:SF3">
    <property type="entry name" value="DNA-BINDING PROTEIN HU-BETA"/>
    <property type="match status" value="1"/>
</dbReference>
<dbReference type="GO" id="GO:0003677">
    <property type="term" value="F:DNA binding"/>
    <property type="evidence" value="ECO:0007669"/>
    <property type="project" value="UniProtKB-KW"/>
</dbReference>
<keyword evidence="1 4" id="KW-0238">DNA-binding</keyword>
<dbReference type="InterPro" id="IPR010992">
    <property type="entry name" value="IHF-like_DNA-bd_dom_sf"/>
</dbReference>
<comment type="caution">
    <text evidence="4">The sequence shown here is derived from an EMBL/GenBank/DDBJ whole genome shotgun (WGS) entry which is preliminary data.</text>
</comment>
<dbReference type="Pfam" id="PF00216">
    <property type="entry name" value="Bac_DNA_binding"/>
    <property type="match status" value="1"/>
</dbReference>
<name>A0A0N8VLJ6_9ARCH</name>
<dbReference type="Proteomes" id="UP000050320">
    <property type="component" value="Unassembled WGS sequence"/>
</dbReference>
<comment type="similarity">
    <text evidence="2">Belongs to the bacterial histone-like protein family.</text>
</comment>
<proteinExistence type="inferred from homology"/>
<dbReference type="PRINTS" id="PR01727">
    <property type="entry name" value="DNABINDINGHU"/>
</dbReference>
<dbReference type="InterPro" id="IPR000119">
    <property type="entry name" value="Hist_DNA-bd"/>
</dbReference>
<evidence type="ECO:0000256" key="2">
    <source>
        <dbReference type="RuleBase" id="RU003939"/>
    </source>
</evidence>
<sequence>MVGISELSKSIAKKTGITQKKTAEIINEFLKETVEQVNNGAKINLAGFGIFERKKQSARTARNPQTKAEIQVPAKDKFVFRASSKIKYKE</sequence>
<dbReference type="GO" id="GO:0005829">
    <property type="term" value="C:cytosol"/>
    <property type="evidence" value="ECO:0007669"/>
    <property type="project" value="TreeGrafter"/>
</dbReference>
<keyword evidence="5" id="KW-1185">Reference proteome</keyword>
<dbReference type="OrthoDB" id="55723at2157"/>
<accession>A0A0N8VLJ6</accession>
<dbReference type="GO" id="GO:0030527">
    <property type="term" value="F:structural constituent of chromatin"/>
    <property type="evidence" value="ECO:0007669"/>
    <property type="project" value="InterPro"/>
</dbReference>
<organism evidence="4 5">
    <name type="scientific">Acidiplasma aeolicum</name>
    <dbReference type="NCBI Taxonomy" id="507754"/>
    <lineage>
        <taxon>Archaea</taxon>
        <taxon>Methanobacteriati</taxon>
        <taxon>Thermoplasmatota</taxon>
        <taxon>Thermoplasmata</taxon>
        <taxon>Thermoplasmatales</taxon>
        <taxon>Ferroplasmaceae</taxon>
        <taxon>Acidiplasma</taxon>
    </lineage>
</organism>
<dbReference type="EMBL" id="LKBG01000001">
    <property type="protein sequence ID" value="KQB36708.1"/>
    <property type="molecule type" value="Genomic_DNA"/>
</dbReference>
<dbReference type="PATRIC" id="fig|507754.4.peg.1692"/>
<evidence type="ECO:0000313" key="5">
    <source>
        <dbReference type="Proteomes" id="UP000050320"/>
    </source>
</evidence>
<dbReference type="PANTHER" id="PTHR33175">
    <property type="entry name" value="DNA-BINDING PROTEIN HU"/>
    <property type="match status" value="1"/>
</dbReference>
<evidence type="ECO:0000256" key="1">
    <source>
        <dbReference type="ARBA" id="ARBA00023125"/>
    </source>
</evidence>
<reference evidence="3 6" key="1">
    <citation type="submission" date="2015-09" db="EMBL/GenBank/DDBJ databases">
        <title>Draft genome sequence of Acidiplasma aeolicum DSM 18409.</title>
        <authorList>
            <person name="Hemp J."/>
        </authorList>
    </citation>
    <scope>NUCLEOTIDE SEQUENCE [LARGE SCALE GENOMIC DNA]</scope>
    <source>
        <strain evidence="3 6">V</strain>
    </source>
</reference>
<protein>
    <submittedName>
        <fullName evidence="4">DNA-binding protein</fullName>
    </submittedName>
</protein>
<dbReference type="EMBL" id="LJCQ01000260">
    <property type="protein sequence ID" value="KPV46346.1"/>
    <property type="molecule type" value="Genomic_DNA"/>
</dbReference>
<dbReference type="SUPFAM" id="SSF47729">
    <property type="entry name" value="IHF-like DNA-binding proteins"/>
    <property type="match status" value="1"/>
</dbReference>
<dbReference type="InterPro" id="IPR020816">
    <property type="entry name" value="Histone-like_DNA-bd_CS"/>
</dbReference>